<sequence>MPPKKTTRGQKKKQNVIPIDEDEISDPSSNFSSFTVIVKNYAIFLIFFLVPKENQEPETDLNKKPSTKRRGQKRKDPVNNNKSTNDADRQTVSPNTKTVASTSKTTTKRRRITAAINEILNKDVGIRELAATAIAELTPINKLLELSDDDVLSEDEVQFNKNSADIEREPLTPITNDNGMDESGNVDRIRNNDSYRSNEIHEPRSRLHYNTTPGPNRPREENENIRHLEGHEINLFINENLMLNILQRWLSATNMTELKANHSLRTLQKFVQRAFVVNYNSRDVDATKALDKMTKNIAVPSRNGKNIASRLQL</sequence>
<dbReference type="AlphaFoldDB" id="U9T1R4"/>
<organism evidence="2">
    <name type="scientific">Rhizophagus irregularis (strain DAOM 181602 / DAOM 197198 / MUCL 43194)</name>
    <name type="common">Arbuscular mycorrhizal fungus</name>
    <name type="synonym">Glomus intraradices</name>
    <dbReference type="NCBI Taxonomy" id="747089"/>
    <lineage>
        <taxon>Eukaryota</taxon>
        <taxon>Fungi</taxon>
        <taxon>Fungi incertae sedis</taxon>
        <taxon>Mucoromycota</taxon>
        <taxon>Glomeromycotina</taxon>
        <taxon>Glomeromycetes</taxon>
        <taxon>Glomerales</taxon>
        <taxon>Glomeraceae</taxon>
        <taxon>Rhizophagus</taxon>
    </lineage>
</organism>
<reference evidence="2" key="1">
    <citation type="submission" date="2013-07" db="EMBL/GenBank/DDBJ databases">
        <title>The genome of an arbuscular mycorrhizal fungus provides insights into the evolution of the oldest plant symbiosis.</title>
        <authorList>
            <consortium name="DOE Joint Genome Institute"/>
            <person name="Tisserant E."/>
            <person name="Malbreil M."/>
            <person name="Kuo A."/>
            <person name="Kohler A."/>
            <person name="Symeonidi A."/>
            <person name="Balestrini R."/>
            <person name="Charron P."/>
            <person name="Duensing N."/>
            <person name="Frei-dit-Frey N."/>
            <person name="Gianinazzi-Pearson V."/>
            <person name="Gilbert B."/>
            <person name="Handa Y."/>
            <person name="Hijri M."/>
            <person name="Kaul R."/>
            <person name="Kawaguchi M."/>
            <person name="Krajinski F."/>
            <person name="Lammers P."/>
            <person name="Lapierre D."/>
            <person name="Masclaux F.G."/>
            <person name="Murat C."/>
            <person name="Morin E."/>
            <person name="Ndikumana S."/>
            <person name="Pagni M."/>
            <person name="Petitpierre D."/>
            <person name="Requena N."/>
            <person name="Rosikiewicz P."/>
            <person name="Riley R."/>
            <person name="Saito K."/>
            <person name="San Clemente H."/>
            <person name="Shapiro H."/>
            <person name="van Tuinen D."/>
            <person name="Becard G."/>
            <person name="Bonfante P."/>
            <person name="Paszkowski U."/>
            <person name="Shachar-Hill Y."/>
            <person name="Young J.P."/>
            <person name="Sanders I.R."/>
            <person name="Henrissat B."/>
            <person name="Rensing S.A."/>
            <person name="Grigoriev I.V."/>
            <person name="Corradi N."/>
            <person name="Roux C."/>
            <person name="Martin F."/>
        </authorList>
    </citation>
    <scope>NUCLEOTIDE SEQUENCE</scope>
    <source>
        <strain evidence="2">DAOM 197198</strain>
    </source>
</reference>
<evidence type="ECO:0000256" key="1">
    <source>
        <dbReference type="SAM" id="MobiDB-lite"/>
    </source>
</evidence>
<gene>
    <name evidence="2" type="ORF">GLOINDRAFT_327787</name>
</gene>
<evidence type="ECO:0000313" key="2">
    <source>
        <dbReference type="EMBL" id="ESA02080.1"/>
    </source>
</evidence>
<feature type="region of interest" description="Disordered" evidence="1">
    <location>
        <begin position="1"/>
        <end position="25"/>
    </location>
</feature>
<dbReference type="VEuPathDB" id="FungiDB:RhiirFUN_018797"/>
<feature type="compositionally biased region" description="Polar residues" evidence="1">
    <location>
        <begin position="78"/>
        <end position="95"/>
    </location>
</feature>
<dbReference type="EMBL" id="KI295978">
    <property type="protein sequence ID" value="ESA02080.1"/>
    <property type="molecule type" value="Genomic_DNA"/>
</dbReference>
<feature type="compositionally biased region" description="Basic residues" evidence="1">
    <location>
        <begin position="1"/>
        <end position="14"/>
    </location>
</feature>
<proteinExistence type="predicted"/>
<feature type="compositionally biased region" description="Low complexity" evidence="1">
    <location>
        <begin position="96"/>
        <end position="105"/>
    </location>
</feature>
<dbReference type="HOGENOM" id="CLU_052710_0_0_1"/>
<feature type="region of interest" description="Disordered" evidence="1">
    <location>
        <begin position="55"/>
        <end position="107"/>
    </location>
</feature>
<accession>U9T1R4</accession>
<feature type="compositionally biased region" description="Basic and acidic residues" evidence="1">
    <location>
        <begin position="185"/>
        <end position="205"/>
    </location>
</feature>
<feature type="region of interest" description="Disordered" evidence="1">
    <location>
        <begin position="169"/>
        <end position="219"/>
    </location>
</feature>
<protein>
    <submittedName>
        <fullName evidence="2">Uncharacterized protein</fullName>
    </submittedName>
</protein>
<name>U9T1R4_RHIID</name>